<gene>
    <name evidence="2" type="ORF">JCM17846_18500</name>
</gene>
<dbReference type="AlphaFoldDB" id="A0A5A7N7V6"/>
<proteinExistence type="predicted"/>
<evidence type="ECO:0000256" key="1">
    <source>
        <dbReference type="SAM" id="MobiDB-lite"/>
    </source>
</evidence>
<accession>A0A5A7N7V6</accession>
<sequence>MMIPSLSTHLVRYTPPHRQGGGGEKPATVYLLKPADVFERALYESDMDRFGCRFHSDTELFDEARAALKASGGDVALLFDLVDQVQMVPDSLDDNQRQRWDRLERSLVEDWPAYREMVAMRSRYVRLMPLCAARRFLKGWENGPCEFRMGADGMVPNEMLNLIPPADLLAIGTELRRMMYLRPEEEKNSSAPSSSEPDRRILSEDGKAQAAKAGSSTQGQVRKSSKKTRD</sequence>
<dbReference type="EMBL" id="BKCN01000008">
    <property type="protein sequence ID" value="GER04168.1"/>
    <property type="molecule type" value="Genomic_DNA"/>
</dbReference>
<feature type="compositionally biased region" description="Basic and acidic residues" evidence="1">
    <location>
        <begin position="196"/>
        <end position="207"/>
    </location>
</feature>
<comment type="caution">
    <text evidence="2">The sequence shown here is derived from an EMBL/GenBank/DDBJ whole genome shotgun (WGS) entry which is preliminary data.</text>
</comment>
<feature type="region of interest" description="Disordered" evidence="1">
    <location>
        <begin position="183"/>
        <end position="230"/>
    </location>
</feature>
<protein>
    <submittedName>
        <fullName evidence="2">Uncharacterized protein</fullName>
    </submittedName>
</protein>
<evidence type="ECO:0000313" key="3">
    <source>
        <dbReference type="Proteomes" id="UP000324996"/>
    </source>
</evidence>
<dbReference type="Proteomes" id="UP000324996">
    <property type="component" value="Unassembled WGS sequence"/>
</dbReference>
<reference evidence="2 3" key="1">
    <citation type="submission" date="2019-09" db="EMBL/GenBank/DDBJ databases">
        <title>NBRP : Genome information of microbial organism related human and environment.</title>
        <authorList>
            <person name="Hattori M."/>
            <person name="Oshima K."/>
            <person name="Inaba H."/>
            <person name="Suda W."/>
            <person name="Sakamoto M."/>
            <person name="Iino T."/>
            <person name="Kitahara M."/>
            <person name="Oshida Y."/>
            <person name="Iida T."/>
            <person name="Kudo T."/>
            <person name="Itoh T."/>
            <person name="Ohkuma M."/>
        </authorList>
    </citation>
    <scope>NUCLEOTIDE SEQUENCE [LARGE SCALE GENOMIC DNA]</scope>
    <source>
        <strain evidence="2 3">Q-1</strain>
    </source>
</reference>
<name>A0A5A7N7V6_9PROT</name>
<organism evidence="2 3">
    <name type="scientific">Iodidimonas nitroreducens</name>
    <dbReference type="NCBI Taxonomy" id="1236968"/>
    <lineage>
        <taxon>Bacteria</taxon>
        <taxon>Pseudomonadati</taxon>
        <taxon>Pseudomonadota</taxon>
        <taxon>Alphaproteobacteria</taxon>
        <taxon>Iodidimonadales</taxon>
        <taxon>Iodidimonadaceae</taxon>
        <taxon>Iodidimonas</taxon>
    </lineage>
</organism>
<evidence type="ECO:0000313" key="2">
    <source>
        <dbReference type="EMBL" id="GER04168.1"/>
    </source>
</evidence>
<keyword evidence="3" id="KW-1185">Reference proteome</keyword>